<reference evidence="2" key="1">
    <citation type="submission" date="2024-06" db="EMBL/GenBank/DDBJ databases">
        <title>Multi-omics analyses provide insights into the biosynthesis of the anticancer antibiotic pleurotin in Hohenbuehelia grisea.</title>
        <authorList>
            <person name="Weaver J.A."/>
            <person name="Alberti F."/>
        </authorList>
    </citation>
    <scope>NUCLEOTIDE SEQUENCE [LARGE SCALE GENOMIC DNA]</scope>
    <source>
        <strain evidence="2">T-177</strain>
    </source>
</reference>
<organism evidence="1 2">
    <name type="scientific">Hohenbuehelia grisea</name>
    <dbReference type="NCBI Taxonomy" id="104357"/>
    <lineage>
        <taxon>Eukaryota</taxon>
        <taxon>Fungi</taxon>
        <taxon>Dikarya</taxon>
        <taxon>Basidiomycota</taxon>
        <taxon>Agaricomycotina</taxon>
        <taxon>Agaricomycetes</taxon>
        <taxon>Agaricomycetidae</taxon>
        <taxon>Agaricales</taxon>
        <taxon>Pleurotineae</taxon>
        <taxon>Pleurotaceae</taxon>
        <taxon>Hohenbuehelia</taxon>
    </lineage>
</organism>
<name>A0ABR3K1J0_9AGAR</name>
<proteinExistence type="predicted"/>
<comment type="caution">
    <text evidence="1">The sequence shown here is derived from an EMBL/GenBank/DDBJ whole genome shotgun (WGS) entry which is preliminary data.</text>
</comment>
<dbReference type="Gene3D" id="3.40.50.720">
    <property type="entry name" value="NAD(P)-binding Rossmann-like Domain"/>
    <property type="match status" value="1"/>
</dbReference>
<dbReference type="Proteomes" id="UP001556367">
    <property type="component" value="Unassembled WGS sequence"/>
</dbReference>
<keyword evidence="2" id="KW-1185">Reference proteome</keyword>
<accession>A0ABR3K1J0</accession>
<dbReference type="EMBL" id="JASNQZ010000001">
    <property type="protein sequence ID" value="KAL0961172.1"/>
    <property type="molecule type" value="Genomic_DNA"/>
</dbReference>
<gene>
    <name evidence="1" type="ORF">HGRIS_006144</name>
</gene>
<evidence type="ECO:0000313" key="1">
    <source>
        <dbReference type="EMBL" id="KAL0961172.1"/>
    </source>
</evidence>
<sequence>MEIQPEWNIKLTLIEPGAFPTAASTLGQNLVDTPAHPAYASPDKIAYMVRQSYKAAEFSGNTKKAAEAVYRLTNLESPPLRLALGKDGIEHIRRKLLGVAADVDTFESWSEDL</sequence>
<protein>
    <submittedName>
        <fullName evidence="1">Uncharacterized protein</fullName>
    </submittedName>
</protein>
<evidence type="ECO:0000313" key="2">
    <source>
        <dbReference type="Proteomes" id="UP001556367"/>
    </source>
</evidence>